<name>A0A062V849_9EURY</name>
<proteinExistence type="predicted"/>
<evidence type="ECO:0000313" key="3">
    <source>
        <dbReference type="Proteomes" id="UP000027153"/>
    </source>
</evidence>
<keyword evidence="1" id="KW-0472">Membrane</keyword>
<evidence type="ECO:0000313" key="2">
    <source>
        <dbReference type="EMBL" id="KCZ71919.1"/>
    </source>
</evidence>
<evidence type="ECO:0000256" key="1">
    <source>
        <dbReference type="SAM" id="Phobius"/>
    </source>
</evidence>
<feature type="transmembrane region" description="Helical" evidence="1">
    <location>
        <begin position="105"/>
        <end position="122"/>
    </location>
</feature>
<dbReference type="AlphaFoldDB" id="A0A062V849"/>
<feature type="transmembrane region" description="Helical" evidence="1">
    <location>
        <begin position="81"/>
        <end position="99"/>
    </location>
</feature>
<dbReference type="Proteomes" id="UP000027153">
    <property type="component" value="Unassembled WGS sequence"/>
</dbReference>
<reference evidence="2 3" key="1">
    <citation type="journal article" date="2013" name="Nature">
        <title>Anaerobic oxidation of methane coupled to nitrate reduction in a novel archaeal lineage.</title>
        <authorList>
            <person name="Haroon M.F."/>
            <person name="Hu S."/>
            <person name="Shi Y."/>
            <person name="Imelfort M."/>
            <person name="Keller J."/>
            <person name="Hugenholtz P."/>
            <person name="Yuan Z."/>
            <person name="Tyson G.W."/>
        </authorList>
    </citation>
    <scope>NUCLEOTIDE SEQUENCE [LARGE SCALE GENOMIC DNA]</scope>
    <source>
        <strain evidence="2 3">ANME-2d</strain>
    </source>
</reference>
<keyword evidence="1" id="KW-1133">Transmembrane helix</keyword>
<dbReference type="EMBL" id="JMIY01000004">
    <property type="protein sequence ID" value="KCZ71919.1"/>
    <property type="molecule type" value="Genomic_DNA"/>
</dbReference>
<gene>
    <name evidence="2" type="ORF">ANME2D_01975</name>
</gene>
<organism evidence="2 3">
    <name type="scientific">Candidatus Methanoperedens nitratireducens</name>
    <dbReference type="NCBI Taxonomy" id="1392998"/>
    <lineage>
        <taxon>Archaea</taxon>
        <taxon>Methanobacteriati</taxon>
        <taxon>Methanobacteriota</taxon>
        <taxon>Stenosarchaea group</taxon>
        <taxon>Methanomicrobia</taxon>
        <taxon>Methanosarcinales</taxon>
        <taxon>ANME-2 cluster</taxon>
        <taxon>Candidatus Methanoperedentaceae</taxon>
        <taxon>Candidatus Methanoperedens</taxon>
    </lineage>
</organism>
<keyword evidence="3" id="KW-1185">Reference proteome</keyword>
<feature type="transmembrane region" description="Helical" evidence="1">
    <location>
        <begin position="53"/>
        <end position="74"/>
    </location>
</feature>
<dbReference type="OrthoDB" id="381996at2157"/>
<sequence>MVKVEVLMDERALGAKRQLNLRLVKLSWALFFILLGVSWILESANQIDNDQKWLLIYVGTGAILLSLNLVRLIWNIRISRLTVGIGALALLLGIARYFAQVYLPIWAAVVLIIGIFLLFEALRR</sequence>
<dbReference type="RefSeq" id="WP_048090972.1">
    <property type="nucleotide sequence ID" value="NZ_JMIY01000004.1"/>
</dbReference>
<feature type="transmembrane region" description="Helical" evidence="1">
    <location>
        <begin position="21"/>
        <end position="41"/>
    </location>
</feature>
<comment type="caution">
    <text evidence="2">The sequence shown here is derived from an EMBL/GenBank/DDBJ whole genome shotgun (WGS) entry which is preliminary data.</text>
</comment>
<accession>A0A062V849</accession>
<keyword evidence="1" id="KW-0812">Transmembrane</keyword>
<protein>
    <submittedName>
        <fullName evidence="2">Uncharacterized protein</fullName>
    </submittedName>
</protein>